<dbReference type="InterPro" id="IPR022385">
    <property type="entry name" value="Rhs_assc_core"/>
</dbReference>
<dbReference type="AlphaFoldDB" id="A0A4Y1WVD6"/>
<dbReference type="InterPro" id="IPR050708">
    <property type="entry name" value="T6SS_VgrG/RHS"/>
</dbReference>
<evidence type="ECO:0000313" key="2">
    <source>
        <dbReference type="Proteomes" id="UP000318946"/>
    </source>
</evidence>
<proteinExistence type="predicted"/>
<keyword evidence="2" id="KW-1185">Reference proteome</keyword>
<sequence length="397" mass="44694">MGFYIYYNLLNLPTVIYTEGDMGLYYTYLSDGTKIEVCGYDDNEPTRYAGSLVYNDGTFESASFGGGRIVGTNNGANSEVHYFLTDHLGSTRVVAKVMPTGREDLDRNDYYPFGKEWAQPDMPTSDNRYTFSGKEKQHLRFQEIDYADFEARFYDADTGIFLQQDPMAESYYCIGQNVYCMGNPITFFDADGQKVYTTNLTKPAHKQAVQNMMQTKEGRRVLGRFMTKGESLSVGGTTFTAQQTGDRSKDNLSFMSVDLSKGTEGYTTMGTKDGKNLADQSFGLSDNVVDGVNIGVYLNNDITQEETATMAAGHEMLVHVDQRANKLNEIDKNIETGKYSSNPKQYTIDVNNIVSQKDHQLLGQGKIISYKKFTQEMTEMTKNLKYIDLYKEDVTGH</sequence>
<gene>
    <name evidence="1" type="ORF">A5CBH24_21900</name>
</gene>
<dbReference type="NCBIfam" id="TIGR03696">
    <property type="entry name" value="Rhs_assc_core"/>
    <property type="match status" value="1"/>
</dbReference>
<evidence type="ECO:0000313" key="1">
    <source>
        <dbReference type="EMBL" id="BBL04877.1"/>
    </source>
</evidence>
<dbReference type="PANTHER" id="PTHR32305:SF15">
    <property type="entry name" value="PROTEIN RHSA-RELATED"/>
    <property type="match status" value="1"/>
</dbReference>
<dbReference type="PANTHER" id="PTHR32305">
    <property type="match status" value="1"/>
</dbReference>
<dbReference type="Gene3D" id="2.180.10.10">
    <property type="entry name" value="RHS repeat-associated core"/>
    <property type="match status" value="1"/>
</dbReference>
<dbReference type="KEGG" id="acou:A5CBH24_21900"/>
<reference evidence="2" key="1">
    <citation type="submission" date="2019-06" db="EMBL/GenBank/DDBJ databases">
        <title>Alistipes onderdonkii subsp. vulgaris subsp. nov., Alistipes dispar sp. nov. and Alistipes communis sp. nov., isolated from human faeces, and creation of Alistipes onderdonkii subsp. onderdonkii subsp. nov.</title>
        <authorList>
            <person name="Sakamoto M."/>
            <person name="Ikeyama N."/>
            <person name="Ogata Y."/>
            <person name="Suda W."/>
            <person name="Iino T."/>
            <person name="Hattori M."/>
            <person name="Ohkuma M."/>
        </authorList>
    </citation>
    <scope>NUCLEOTIDE SEQUENCE [LARGE SCALE GENOMIC DNA]</scope>
    <source>
        <strain evidence="2">5CBH24</strain>
    </source>
</reference>
<accession>A0A4Y1WVD6</accession>
<name>A0A4Y1WVD6_9BACT</name>
<dbReference type="EMBL" id="AP019735">
    <property type="protein sequence ID" value="BBL04877.1"/>
    <property type="molecule type" value="Genomic_DNA"/>
</dbReference>
<dbReference type="Proteomes" id="UP000318946">
    <property type="component" value="Chromosome"/>
</dbReference>
<evidence type="ECO:0008006" key="3">
    <source>
        <dbReference type="Google" id="ProtNLM"/>
    </source>
</evidence>
<protein>
    <recommendedName>
        <fullName evidence="3">RHS repeat-associated core domain-containing protein</fullName>
    </recommendedName>
</protein>
<organism evidence="1 2">
    <name type="scientific">Alistipes communis</name>
    <dbReference type="NCBI Taxonomy" id="2585118"/>
    <lineage>
        <taxon>Bacteria</taxon>
        <taxon>Pseudomonadati</taxon>
        <taxon>Bacteroidota</taxon>
        <taxon>Bacteroidia</taxon>
        <taxon>Bacteroidales</taxon>
        <taxon>Rikenellaceae</taxon>
        <taxon>Alistipes</taxon>
    </lineage>
</organism>